<keyword evidence="5" id="KW-0426">Late protein</keyword>
<reference evidence="10 11" key="1">
    <citation type="journal article" date="2016" name="Nat. Commun.">
        <title>Thousands of microbial genomes shed light on interconnected biogeochemical processes in an aquifer system.</title>
        <authorList>
            <person name="Anantharaman K."/>
            <person name="Brown C.T."/>
            <person name="Hug L.A."/>
            <person name="Sharon I."/>
            <person name="Castelle C.J."/>
            <person name="Probst A.J."/>
            <person name="Thomas B.C."/>
            <person name="Singh A."/>
            <person name="Wilkins M.J."/>
            <person name="Karaoz U."/>
            <person name="Brodie E.L."/>
            <person name="Williams K.H."/>
            <person name="Hubbard S.S."/>
            <person name="Banfield J.F."/>
        </authorList>
    </citation>
    <scope>NUCLEOTIDE SEQUENCE [LARGE SCALE GENOMIC DNA]</scope>
</reference>
<comment type="function">
    <text evidence="8">DNA-binding protein that plays a critical role in nucleoid compaction, genome replication and DNA replication and transcription. Binds to both ssDNA and dsDNA with a binding site covering about 15 nucleotides. Displays DNA-supercoiling activity only when associated with the viral DNA topoisomerase 2.</text>
</comment>
<comment type="subcellular location">
    <subcellularLocation>
        <location evidence="1">Virion</location>
    </subcellularLocation>
</comment>
<dbReference type="Pfam" id="PF00216">
    <property type="entry name" value="Bac_DNA_binding"/>
    <property type="match status" value="1"/>
</dbReference>
<dbReference type="PRINTS" id="PR01727">
    <property type="entry name" value="DNABINDINGHU"/>
</dbReference>
<dbReference type="GO" id="GO:0030527">
    <property type="term" value="F:structural constituent of chromatin"/>
    <property type="evidence" value="ECO:0007669"/>
    <property type="project" value="InterPro"/>
</dbReference>
<dbReference type="GO" id="GO:0003677">
    <property type="term" value="F:DNA binding"/>
    <property type="evidence" value="ECO:0007669"/>
    <property type="project" value="UniProtKB-KW"/>
</dbReference>
<dbReference type="PANTHER" id="PTHR33175">
    <property type="entry name" value="DNA-BINDING PROTEIN HU"/>
    <property type="match status" value="1"/>
</dbReference>
<evidence type="ECO:0000256" key="1">
    <source>
        <dbReference type="ARBA" id="ARBA00004328"/>
    </source>
</evidence>
<dbReference type="GO" id="GO:0006260">
    <property type="term" value="P:DNA replication"/>
    <property type="evidence" value="ECO:0007669"/>
    <property type="project" value="UniProtKB-KW"/>
</dbReference>
<evidence type="ECO:0000256" key="7">
    <source>
        <dbReference type="ARBA" id="ARBA00033227"/>
    </source>
</evidence>
<evidence type="ECO:0000313" key="10">
    <source>
        <dbReference type="EMBL" id="OGY88298.1"/>
    </source>
</evidence>
<gene>
    <name evidence="10" type="ORF">A2319_03880</name>
</gene>
<evidence type="ECO:0000256" key="2">
    <source>
        <dbReference type="ARBA" id="ARBA00011738"/>
    </source>
</evidence>
<dbReference type="InterPro" id="IPR000119">
    <property type="entry name" value="Hist_DNA-bd"/>
</dbReference>
<comment type="subunit">
    <text evidence="2">Homodimer.</text>
</comment>
<dbReference type="CDD" id="cd00591">
    <property type="entry name" value="HU_IHF"/>
    <property type="match status" value="1"/>
</dbReference>
<evidence type="ECO:0000256" key="9">
    <source>
        <dbReference type="RuleBase" id="RU003939"/>
    </source>
</evidence>
<dbReference type="EMBL" id="MHKI01000003">
    <property type="protein sequence ID" value="OGY88298.1"/>
    <property type="molecule type" value="Genomic_DNA"/>
</dbReference>
<sequence length="95" mass="10404">MRKPMTKSQLMAALADKTGMSKKDVQGFWETMVELAYKETKEAGQCTLPGLGKLVKQHRKARQGRNPATGASIQIPAKTVCKFRVAKAAKDAVLE</sequence>
<name>A0A1G2BGE6_9BACT</name>
<dbReference type="AlphaFoldDB" id="A0A1G2BGE6"/>
<keyword evidence="10" id="KW-0238">DNA-binding</keyword>
<accession>A0A1G2BGE6</accession>
<dbReference type="Gene3D" id="4.10.520.10">
    <property type="entry name" value="IHF-like DNA-binding proteins"/>
    <property type="match status" value="1"/>
</dbReference>
<proteinExistence type="inferred from homology"/>
<comment type="similarity">
    <text evidence="9">Belongs to the bacterial histone-like protein family.</text>
</comment>
<organism evidence="10 11">
    <name type="scientific">Candidatus Kerfeldbacteria bacterium RIFOXYB2_FULL_38_14</name>
    <dbReference type="NCBI Taxonomy" id="1798547"/>
    <lineage>
        <taxon>Bacteria</taxon>
        <taxon>Candidatus Kerfeldiibacteriota</taxon>
    </lineage>
</organism>
<evidence type="ECO:0000256" key="6">
    <source>
        <dbReference type="ARBA" id="ARBA00033120"/>
    </source>
</evidence>
<evidence type="ECO:0000256" key="8">
    <source>
        <dbReference type="ARBA" id="ARBA00046140"/>
    </source>
</evidence>
<evidence type="ECO:0000256" key="3">
    <source>
        <dbReference type="ARBA" id="ARBA00016145"/>
    </source>
</evidence>
<dbReference type="InterPro" id="IPR010992">
    <property type="entry name" value="IHF-like_DNA-bd_dom_sf"/>
</dbReference>
<dbReference type="PANTHER" id="PTHR33175:SF13">
    <property type="entry name" value="HISTONE-LIKE PROTEIN"/>
    <property type="match status" value="1"/>
</dbReference>
<evidence type="ECO:0000313" key="11">
    <source>
        <dbReference type="Proteomes" id="UP000176420"/>
    </source>
</evidence>
<evidence type="ECO:0000256" key="5">
    <source>
        <dbReference type="ARBA" id="ARBA00022921"/>
    </source>
</evidence>
<dbReference type="Proteomes" id="UP000176420">
    <property type="component" value="Unassembled WGS sequence"/>
</dbReference>
<keyword evidence="4" id="KW-0235">DNA replication</keyword>
<dbReference type="SMART" id="SM00411">
    <property type="entry name" value="BHL"/>
    <property type="match status" value="1"/>
</dbReference>
<dbReference type="SUPFAM" id="SSF47729">
    <property type="entry name" value="IHF-like DNA-binding proteins"/>
    <property type="match status" value="1"/>
</dbReference>
<protein>
    <recommendedName>
        <fullName evidence="3">Viral histone-like protein</fullName>
    </recommendedName>
    <alternativeName>
        <fullName evidence="7">DNA-binding protein pA104R</fullName>
    </alternativeName>
    <alternativeName>
        <fullName evidence="6">pA104R</fullName>
    </alternativeName>
</protein>
<dbReference type="GO" id="GO:0005829">
    <property type="term" value="C:cytosol"/>
    <property type="evidence" value="ECO:0007669"/>
    <property type="project" value="TreeGrafter"/>
</dbReference>
<evidence type="ECO:0000256" key="4">
    <source>
        <dbReference type="ARBA" id="ARBA00022705"/>
    </source>
</evidence>
<comment type="caution">
    <text evidence="10">The sequence shown here is derived from an EMBL/GenBank/DDBJ whole genome shotgun (WGS) entry which is preliminary data.</text>
</comment>